<proteinExistence type="inferred from homology"/>
<dbReference type="FunFam" id="3.40.120.10:FF:000001">
    <property type="entry name" value="Phosphoglucosamine mutase"/>
    <property type="match status" value="1"/>
</dbReference>
<dbReference type="InterPro" id="IPR005841">
    <property type="entry name" value="Alpha-D-phosphohexomutase_SF"/>
</dbReference>
<dbReference type="FunFam" id="3.40.120.10:FF:000003">
    <property type="entry name" value="Phosphoglucosamine mutase"/>
    <property type="match status" value="1"/>
</dbReference>
<keyword evidence="6 12" id="KW-0413">Isomerase</keyword>
<dbReference type="SUPFAM" id="SSF55957">
    <property type="entry name" value="Phosphoglucomutase, C-terminal domain"/>
    <property type="match status" value="1"/>
</dbReference>
<dbReference type="AlphaFoldDB" id="A0A7J3T8C9"/>
<dbReference type="PRINTS" id="PR00509">
    <property type="entry name" value="PGMPMM"/>
</dbReference>
<evidence type="ECO:0000256" key="3">
    <source>
        <dbReference type="ARBA" id="ARBA00022553"/>
    </source>
</evidence>
<comment type="caution">
    <text evidence="12">The sequence shown here is derived from an EMBL/GenBank/DDBJ whole genome shotgun (WGS) entry which is preliminary data.</text>
</comment>
<accession>A0A7J3T8C9</accession>
<dbReference type="InterPro" id="IPR005844">
    <property type="entry name" value="A-D-PHexomutase_a/b/a-I"/>
</dbReference>
<organism evidence="12">
    <name type="scientific">Candidatus Aciduliprofundum boonei</name>
    <dbReference type="NCBI Taxonomy" id="379547"/>
    <lineage>
        <taxon>Archaea</taxon>
        <taxon>Methanobacteriati</taxon>
        <taxon>Thermoplasmatota</taxon>
        <taxon>DHVE2 group</taxon>
        <taxon>Candidatus Aciduliprofundum</taxon>
    </lineage>
</organism>
<evidence type="ECO:0000259" key="8">
    <source>
        <dbReference type="Pfam" id="PF00408"/>
    </source>
</evidence>
<dbReference type="EC" id="5.4.2.10" evidence="12"/>
<evidence type="ECO:0000256" key="7">
    <source>
        <dbReference type="RuleBase" id="RU004326"/>
    </source>
</evidence>
<dbReference type="Pfam" id="PF02879">
    <property type="entry name" value="PGM_PMM_II"/>
    <property type="match status" value="1"/>
</dbReference>
<feature type="domain" description="Alpha-D-phosphohexomutase C-terminal" evidence="8">
    <location>
        <begin position="371"/>
        <end position="437"/>
    </location>
</feature>
<sequence length="451" mass="49575">MRLFGTNGIRGKVGENLTPDFLSEVGLAIGAYLPQGNNVVVGMDTRVSGEMVKNAVVSGLLASGVNVIDIGLAPTPAIQFYTKNHGDFGIAITASHNPPEFNGVKAIAGDGTELPREEEERIEKIFFSKNWRIVNWRDVGKYQKKEGANEEYIKGILSHVDVEKIRNRKFVVVVDCANGASCFTTPYLLERLGCRVISLNCHSDGTFPGHESEPKEENLQDLISVVGDVSADLGIAHDGDADRAIFVDDRGRFISGDKTLALVAREIVKNKGGKVVTPVSTSLILEKVVKENGGEVVYTKVGAPIVARKMIEVGAVFGGEENGGMIFPEHQYCRDGAMTLAKILEIMAKSGKKLSEMIDALPRYYQKKISVSCSDDKKVKVLESLKEKLKDEKIDTLDGIKIWGENWWILIRPSGTEPIYRIYGEARDKEILDSLIEKYKRALEETIASIS</sequence>
<dbReference type="Pfam" id="PF02880">
    <property type="entry name" value="PGM_PMM_III"/>
    <property type="match status" value="1"/>
</dbReference>
<keyword evidence="3" id="KW-0597">Phosphoprotein</keyword>
<evidence type="ECO:0000256" key="2">
    <source>
        <dbReference type="ARBA" id="ARBA00010231"/>
    </source>
</evidence>
<dbReference type="InterPro" id="IPR024086">
    <property type="entry name" value="GlmM_arc-type"/>
</dbReference>
<comment type="cofactor">
    <cofactor evidence="1">
        <name>Mg(2+)</name>
        <dbReference type="ChEBI" id="CHEBI:18420"/>
    </cofactor>
</comment>
<evidence type="ECO:0000259" key="10">
    <source>
        <dbReference type="Pfam" id="PF02879"/>
    </source>
</evidence>
<evidence type="ECO:0000256" key="5">
    <source>
        <dbReference type="ARBA" id="ARBA00022842"/>
    </source>
</evidence>
<dbReference type="InterPro" id="IPR005846">
    <property type="entry name" value="A-D-PHexomutase_a/b/a-III"/>
</dbReference>
<evidence type="ECO:0000259" key="9">
    <source>
        <dbReference type="Pfam" id="PF02878"/>
    </source>
</evidence>
<evidence type="ECO:0000256" key="1">
    <source>
        <dbReference type="ARBA" id="ARBA00001946"/>
    </source>
</evidence>
<dbReference type="InterPro" id="IPR005845">
    <property type="entry name" value="A-D-PHexomutase_a/b/a-II"/>
</dbReference>
<keyword evidence="4 7" id="KW-0479">Metal-binding</keyword>
<dbReference type="InterPro" id="IPR016066">
    <property type="entry name" value="A-D-PHexomutase_CS"/>
</dbReference>
<dbReference type="EMBL" id="DRTM01000005">
    <property type="protein sequence ID" value="HHE75506.1"/>
    <property type="molecule type" value="Genomic_DNA"/>
</dbReference>
<evidence type="ECO:0000313" key="12">
    <source>
        <dbReference type="EMBL" id="HHE75506.1"/>
    </source>
</evidence>
<dbReference type="GO" id="GO:0008966">
    <property type="term" value="F:phosphoglucosamine mutase activity"/>
    <property type="evidence" value="ECO:0007669"/>
    <property type="project" value="UniProtKB-EC"/>
</dbReference>
<dbReference type="InterPro" id="IPR005843">
    <property type="entry name" value="A-D-PHexomutase_C"/>
</dbReference>
<dbReference type="Pfam" id="PF02878">
    <property type="entry name" value="PGM_PMM_I"/>
    <property type="match status" value="1"/>
</dbReference>
<dbReference type="Pfam" id="PF00408">
    <property type="entry name" value="PGM_PMM_IV"/>
    <property type="match status" value="1"/>
</dbReference>
<dbReference type="Gene3D" id="3.30.310.50">
    <property type="entry name" value="Alpha-D-phosphohexomutase, C-terminal domain"/>
    <property type="match status" value="1"/>
</dbReference>
<dbReference type="Gene3D" id="3.40.120.10">
    <property type="entry name" value="Alpha-D-Glucose-1,6-Bisphosphate, subunit A, domain 3"/>
    <property type="match status" value="3"/>
</dbReference>
<dbReference type="PANTHER" id="PTHR43771:SF1">
    <property type="entry name" value="PHOSPHOMANNOMUTASE"/>
    <property type="match status" value="1"/>
</dbReference>
<dbReference type="InterPro" id="IPR016055">
    <property type="entry name" value="A-D-PHexomutase_a/b/a-I/II/III"/>
</dbReference>
<reference evidence="12" key="1">
    <citation type="journal article" date="2020" name="mSystems">
        <title>Genome- and Community-Level Interaction Insights into Carbon Utilization and Element Cycling Functions of Hydrothermarchaeota in Hydrothermal Sediment.</title>
        <authorList>
            <person name="Zhou Z."/>
            <person name="Liu Y."/>
            <person name="Xu W."/>
            <person name="Pan J."/>
            <person name="Luo Z.H."/>
            <person name="Li M."/>
        </authorList>
    </citation>
    <scope>NUCLEOTIDE SEQUENCE [LARGE SCALE GENOMIC DNA]</scope>
    <source>
        <strain evidence="12">HyVt-85</strain>
    </source>
</reference>
<dbReference type="CDD" id="cd03087">
    <property type="entry name" value="PGM_like1"/>
    <property type="match status" value="1"/>
</dbReference>
<dbReference type="PANTHER" id="PTHR43771">
    <property type="entry name" value="PHOSPHOMANNOMUTASE"/>
    <property type="match status" value="1"/>
</dbReference>
<name>A0A7J3T8C9_9ARCH</name>
<evidence type="ECO:0000259" key="11">
    <source>
        <dbReference type="Pfam" id="PF02880"/>
    </source>
</evidence>
<evidence type="ECO:0000256" key="4">
    <source>
        <dbReference type="ARBA" id="ARBA00022723"/>
    </source>
</evidence>
<feature type="domain" description="Alpha-D-phosphohexomutase alpha/beta/alpha" evidence="11">
    <location>
        <begin position="256"/>
        <end position="363"/>
    </location>
</feature>
<feature type="domain" description="Alpha-D-phosphohexomutase alpha/beta/alpha" evidence="9">
    <location>
        <begin position="2"/>
        <end position="129"/>
    </location>
</feature>
<feature type="domain" description="Alpha-D-phosphohexomutase alpha/beta/alpha" evidence="10">
    <location>
        <begin position="150"/>
        <end position="251"/>
    </location>
</feature>
<evidence type="ECO:0000256" key="6">
    <source>
        <dbReference type="ARBA" id="ARBA00023235"/>
    </source>
</evidence>
<dbReference type="PROSITE" id="PS00710">
    <property type="entry name" value="PGM_PMM"/>
    <property type="match status" value="1"/>
</dbReference>
<keyword evidence="5 7" id="KW-0460">Magnesium</keyword>
<comment type="similarity">
    <text evidence="2 7">Belongs to the phosphohexose mutase family.</text>
</comment>
<dbReference type="NCBIfam" id="TIGR03990">
    <property type="entry name" value="Arch_GlmM"/>
    <property type="match status" value="1"/>
</dbReference>
<dbReference type="InterPro" id="IPR036900">
    <property type="entry name" value="A-D-PHexomutase_C_sf"/>
</dbReference>
<dbReference type="GO" id="GO:0005975">
    <property type="term" value="P:carbohydrate metabolic process"/>
    <property type="evidence" value="ECO:0007669"/>
    <property type="project" value="InterPro"/>
</dbReference>
<gene>
    <name evidence="12" type="primary">glmM</name>
    <name evidence="12" type="ORF">ENL31_00055</name>
</gene>
<dbReference type="GO" id="GO:0000287">
    <property type="term" value="F:magnesium ion binding"/>
    <property type="evidence" value="ECO:0007669"/>
    <property type="project" value="InterPro"/>
</dbReference>
<dbReference type="SUPFAM" id="SSF53738">
    <property type="entry name" value="Phosphoglucomutase, first 3 domains"/>
    <property type="match status" value="3"/>
</dbReference>
<protein>
    <submittedName>
        <fullName evidence="12">Phosphoglucosamine mutase</fullName>
        <ecNumber evidence="12">5.4.2.10</ecNumber>
    </submittedName>
</protein>
<dbReference type="Proteomes" id="UP000886130">
    <property type="component" value="Unassembled WGS sequence"/>
</dbReference>